<evidence type="ECO:0000313" key="8">
    <source>
        <dbReference type="EMBL" id="CCC93451.1"/>
    </source>
</evidence>
<feature type="transmembrane region" description="Helical" evidence="7">
    <location>
        <begin position="337"/>
        <end position="353"/>
    </location>
</feature>
<dbReference type="Pfam" id="PF05602">
    <property type="entry name" value="CLPTM1"/>
    <property type="match status" value="1"/>
</dbReference>
<dbReference type="AlphaFoldDB" id="G0UVN5"/>
<dbReference type="PANTHER" id="PTHR21347:SF0">
    <property type="entry name" value="LIPID SCRAMBLASE CLPTM1L"/>
    <property type="match status" value="1"/>
</dbReference>
<feature type="transmembrane region" description="Helical" evidence="7">
    <location>
        <begin position="297"/>
        <end position="316"/>
    </location>
</feature>
<keyword evidence="4 7" id="KW-1133">Transmembrane helix</keyword>
<feature type="compositionally biased region" description="Basic and acidic residues" evidence="6">
    <location>
        <begin position="542"/>
        <end position="560"/>
    </location>
</feature>
<evidence type="ECO:0000256" key="2">
    <source>
        <dbReference type="ARBA" id="ARBA00009310"/>
    </source>
</evidence>
<dbReference type="EMBL" id="HE575323">
    <property type="protein sequence ID" value="CCC93451.1"/>
    <property type="molecule type" value="Genomic_DNA"/>
</dbReference>
<evidence type="ECO:0000256" key="4">
    <source>
        <dbReference type="ARBA" id="ARBA00022989"/>
    </source>
</evidence>
<dbReference type="VEuPathDB" id="TriTrypDB:TcIL3000_10_2100"/>
<evidence type="ECO:0008006" key="9">
    <source>
        <dbReference type="Google" id="ProtNLM"/>
    </source>
</evidence>
<comment type="similarity">
    <text evidence="2">Belongs to the CLPTM1 family.</text>
</comment>
<sequence length="560" mass="65631">MSSALDFSGKALHIGRRLLRFITVFGAVSLLSTPLLGNGVVHTFAVAEEPRATEGSQGRTPGKEKFQNDYYAVKGEFYDLEVKASEPSIFTGDSFRGLVLGDHEGTSRNYSINLRKCFERNCSATLKVIMRLKDLVYIQDFSLVRFYPPRRVKKLQNLFLDEGVPTTEEDTEVEWDNDTTWKAFYQPLLTLSPVVDFTTPIPPEVRHLYAREKGSGKYVPLVYINNFWVLRDHLLELNETTSKSPFNFTIRISPLPLWKLSMYVNFDRSLRQNQEMGLMRAEDAEELKRIFLETNPYFLGMTFIVSILHMFFEYLAMSNDVMFWRRRKDFTGLSLRTIIMNCYSQTIIFLYLYDNDETSWAILLPSGIGVIIEYWKLAQAARFVRDERGRLRVRFRESYDKRTRKHDDVAVRYLMYIMTPILVGYTAYSAVFNTHKGWYSFFIGTQVRFIYIFGFAMMTPQIFINYKLKSVTQLPWRTFAYRALNTIIDDLFAFIVKMPWLHRIACLRDDVVFLILIYQRWIYPVDSDRKEGDQSDDENQDEEGKNTKPKCDKDDTKKNN</sequence>
<comment type="subcellular location">
    <subcellularLocation>
        <location evidence="1">Membrane</location>
        <topology evidence="1">Multi-pass membrane protein</topology>
    </subcellularLocation>
</comment>
<evidence type="ECO:0000256" key="7">
    <source>
        <dbReference type="SAM" id="Phobius"/>
    </source>
</evidence>
<proteinExistence type="inferred from homology"/>
<dbReference type="GO" id="GO:0016020">
    <property type="term" value="C:membrane"/>
    <property type="evidence" value="ECO:0007669"/>
    <property type="project" value="UniProtKB-SubCell"/>
</dbReference>
<accession>G0UVN5</accession>
<dbReference type="InterPro" id="IPR008429">
    <property type="entry name" value="CLPTM1"/>
</dbReference>
<keyword evidence="3 7" id="KW-0812">Transmembrane</keyword>
<gene>
    <name evidence="8" type="ORF">TCIL3000_10_2100</name>
</gene>
<evidence type="ECO:0000256" key="1">
    <source>
        <dbReference type="ARBA" id="ARBA00004141"/>
    </source>
</evidence>
<keyword evidence="5 7" id="KW-0472">Membrane</keyword>
<feature type="transmembrane region" description="Helical" evidence="7">
    <location>
        <begin position="359"/>
        <end position="378"/>
    </location>
</feature>
<evidence type="ECO:0000256" key="3">
    <source>
        <dbReference type="ARBA" id="ARBA00022692"/>
    </source>
</evidence>
<dbReference type="GO" id="GO:0012505">
    <property type="term" value="C:endomembrane system"/>
    <property type="evidence" value="ECO:0007669"/>
    <property type="project" value="TreeGrafter"/>
</dbReference>
<reference evidence="8" key="1">
    <citation type="journal article" date="2012" name="Proc. Natl. Acad. Sci. U.S.A.">
        <title>Antigenic diversity is generated by distinct evolutionary mechanisms in African trypanosome species.</title>
        <authorList>
            <person name="Jackson A.P."/>
            <person name="Berry A."/>
            <person name="Aslett M."/>
            <person name="Allison H.C."/>
            <person name="Burton P."/>
            <person name="Vavrova-Anderson J."/>
            <person name="Brown R."/>
            <person name="Browne H."/>
            <person name="Corton N."/>
            <person name="Hauser H."/>
            <person name="Gamble J."/>
            <person name="Gilderthorp R."/>
            <person name="Marcello L."/>
            <person name="McQuillan J."/>
            <person name="Otto T.D."/>
            <person name="Quail M.A."/>
            <person name="Sanders M.J."/>
            <person name="van Tonder A."/>
            <person name="Ginger M.L."/>
            <person name="Field M.C."/>
            <person name="Barry J.D."/>
            <person name="Hertz-Fowler C."/>
            <person name="Berriman M."/>
        </authorList>
    </citation>
    <scope>NUCLEOTIDE SEQUENCE</scope>
    <source>
        <strain evidence="8">IL3000</strain>
    </source>
</reference>
<dbReference type="PANTHER" id="PTHR21347">
    <property type="entry name" value="CLEFT LIP AND PALATE ASSOCIATED TRANSMEMBRANE PROTEIN-RELATED"/>
    <property type="match status" value="1"/>
</dbReference>
<name>G0UVN5_TRYCI</name>
<evidence type="ECO:0000256" key="5">
    <source>
        <dbReference type="ARBA" id="ARBA00023136"/>
    </source>
</evidence>
<feature type="transmembrane region" description="Helical" evidence="7">
    <location>
        <begin position="413"/>
        <end position="432"/>
    </location>
</feature>
<feature type="transmembrane region" description="Helical" evidence="7">
    <location>
        <begin position="438"/>
        <end position="459"/>
    </location>
</feature>
<protein>
    <recommendedName>
        <fullName evidence="9">Cleft lip and palate transmembrane protein 1-like protein</fullName>
    </recommendedName>
</protein>
<feature type="region of interest" description="Disordered" evidence="6">
    <location>
        <begin position="527"/>
        <end position="560"/>
    </location>
</feature>
<evidence type="ECO:0000256" key="6">
    <source>
        <dbReference type="SAM" id="MobiDB-lite"/>
    </source>
</evidence>
<organism evidence="8">
    <name type="scientific">Trypanosoma congolense (strain IL3000)</name>
    <dbReference type="NCBI Taxonomy" id="1068625"/>
    <lineage>
        <taxon>Eukaryota</taxon>
        <taxon>Discoba</taxon>
        <taxon>Euglenozoa</taxon>
        <taxon>Kinetoplastea</taxon>
        <taxon>Metakinetoplastina</taxon>
        <taxon>Trypanosomatida</taxon>
        <taxon>Trypanosomatidae</taxon>
        <taxon>Trypanosoma</taxon>
        <taxon>Nannomonas</taxon>
    </lineage>
</organism>